<gene>
    <name evidence="2" type="ORF">PLEPLA_LOCUS9596</name>
</gene>
<feature type="compositionally biased region" description="Basic and acidic residues" evidence="1">
    <location>
        <begin position="102"/>
        <end position="112"/>
    </location>
</feature>
<organism evidence="2 3">
    <name type="scientific">Pleuronectes platessa</name>
    <name type="common">European plaice</name>
    <dbReference type="NCBI Taxonomy" id="8262"/>
    <lineage>
        <taxon>Eukaryota</taxon>
        <taxon>Metazoa</taxon>
        <taxon>Chordata</taxon>
        <taxon>Craniata</taxon>
        <taxon>Vertebrata</taxon>
        <taxon>Euteleostomi</taxon>
        <taxon>Actinopterygii</taxon>
        <taxon>Neopterygii</taxon>
        <taxon>Teleostei</taxon>
        <taxon>Neoteleostei</taxon>
        <taxon>Acanthomorphata</taxon>
        <taxon>Carangaria</taxon>
        <taxon>Pleuronectiformes</taxon>
        <taxon>Pleuronectoidei</taxon>
        <taxon>Pleuronectidae</taxon>
        <taxon>Pleuronectes</taxon>
    </lineage>
</organism>
<reference evidence="2" key="1">
    <citation type="submission" date="2020-03" db="EMBL/GenBank/DDBJ databases">
        <authorList>
            <person name="Weist P."/>
        </authorList>
    </citation>
    <scope>NUCLEOTIDE SEQUENCE</scope>
</reference>
<dbReference type="AlphaFoldDB" id="A0A9N7U0U8"/>
<evidence type="ECO:0000313" key="2">
    <source>
        <dbReference type="EMBL" id="CAB1421709.1"/>
    </source>
</evidence>
<sequence>MRNAKRDVRLVSLREIYVKGQVRAELTRACSDDHQGTEVLPSLKEYKVTCLHLSSRAARVVQERRLKLDVPRGTRRALRRPLARSVSAVEREIRHRLSARLTRDNTERVEPRGKRRERTNRRKIKEEEEELWFHQRVFFVKAPPISPSNTRQRASETHSGLVAGPRPKQRRDCTQSHTLPQ</sequence>
<proteinExistence type="predicted"/>
<evidence type="ECO:0000313" key="3">
    <source>
        <dbReference type="Proteomes" id="UP001153269"/>
    </source>
</evidence>
<feature type="region of interest" description="Disordered" evidence="1">
    <location>
        <begin position="143"/>
        <end position="181"/>
    </location>
</feature>
<dbReference type="EMBL" id="CADEAL010000541">
    <property type="protein sequence ID" value="CAB1421709.1"/>
    <property type="molecule type" value="Genomic_DNA"/>
</dbReference>
<accession>A0A9N7U0U8</accession>
<comment type="caution">
    <text evidence="2">The sequence shown here is derived from an EMBL/GenBank/DDBJ whole genome shotgun (WGS) entry which is preliminary data.</text>
</comment>
<evidence type="ECO:0000256" key="1">
    <source>
        <dbReference type="SAM" id="MobiDB-lite"/>
    </source>
</evidence>
<feature type="region of interest" description="Disordered" evidence="1">
    <location>
        <begin position="102"/>
        <end position="121"/>
    </location>
</feature>
<dbReference type="Proteomes" id="UP001153269">
    <property type="component" value="Unassembled WGS sequence"/>
</dbReference>
<name>A0A9N7U0U8_PLEPL</name>
<protein>
    <submittedName>
        <fullName evidence="2">Uncharacterized protein</fullName>
    </submittedName>
</protein>
<keyword evidence="3" id="KW-1185">Reference proteome</keyword>